<organism evidence="8 9">
    <name type="scientific">Actinokineospora bangkokensis</name>
    <dbReference type="NCBI Taxonomy" id="1193682"/>
    <lineage>
        <taxon>Bacteria</taxon>
        <taxon>Bacillati</taxon>
        <taxon>Actinomycetota</taxon>
        <taxon>Actinomycetes</taxon>
        <taxon>Pseudonocardiales</taxon>
        <taxon>Pseudonocardiaceae</taxon>
        <taxon>Actinokineospora</taxon>
    </lineage>
</organism>
<dbReference type="CDD" id="cd00306">
    <property type="entry name" value="Peptidases_S8_S53"/>
    <property type="match status" value="1"/>
</dbReference>
<evidence type="ECO:0000256" key="3">
    <source>
        <dbReference type="ARBA" id="ARBA00022801"/>
    </source>
</evidence>
<dbReference type="GO" id="GO:0006508">
    <property type="term" value="P:proteolysis"/>
    <property type="evidence" value="ECO:0007669"/>
    <property type="project" value="UniProtKB-KW"/>
</dbReference>
<dbReference type="GO" id="GO:0004252">
    <property type="term" value="F:serine-type endopeptidase activity"/>
    <property type="evidence" value="ECO:0007669"/>
    <property type="project" value="UniProtKB-UniRule"/>
</dbReference>
<protein>
    <recommendedName>
        <fullName evidence="7">Peptidase S8/S53 domain-containing protein</fullName>
    </recommendedName>
</protein>
<dbReference type="InterPro" id="IPR000209">
    <property type="entry name" value="Peptidase_S8/S53_dom"/>
</dbReference>
<dbReference type="Pfam" id="PF00082">
    <property type="entry name" value="Peptidase_S8"/>
    <property type="match status" value="1"/>
</dbReference>
<evidence type="ECO:0000256" key="4">
    <source>
        <dbReference type="ARBA" id="ARBA00022825"/>
    </source>
</evidence>
<feature type="region of interest" description="Disordered" evidence="6">
    <location>
        <begin position="1"/>
        <end position="29"/>
    </location>
</feature>
<dbReference type="EMBL" id="MKQR01000026">
    <property type="protein sequence ID" value="OLR90781.1"/>
    <property type="molecule type" value="Genomic_DNA"/>
</dbReference>
<comment type="similarity">
    <text evidence="1 5">Belongs to the peptidase S8 family.</text>
</comment>
<dbReference type="PROSITE" id="PS51892">
    <property type="entry name" value="SUBTILASE"/>
    <property type="match status" value="1"/>
</dbReference>
<feature type="domain" description="Peptidase S8/S53" evidence="7">
    <location>
        <begin position="152"/>
        <end position="364"/>
    </location>
</feature>
<feature type="active site" description="Charge relay system" evidence="5">
    <location>
        <position position="158"/>
    </location>
</feature>
<dbReference type="PANTHER" id="PTHR43806:SF11">
    <property type="entry name" value="CEREVISIN-RELATED"/>
    <property type="match status" value="1"/>
</dbReference>
<feature type="compositionally biased region" description="Pro residues" evidence="6">
    <location>
        <begin position="374"/>
        <end position="383"/>
    </location>
</feature>
<dbReference type="PROSITE" id="PS00138">
    <property type="entry name" value="SUBTILASE_SER"/>
    <property type="match status" value="1"/>
</dbReference>
<keyword evidence="4 5" id="KW-0720">Serine protease</keyword>
<sequence length="383" mass="40545">MQFTGPGDPARLCARRPDRGGRVSGVHTQHPGALGELAERLPGLTAHDPGGRAESLVRRGQLLVARRHLGAALAILERWVDTVETDDPVVLRLRPSVAADCVRIAGDTRPRVPVAANHVHLVGTPVLHGTGAVPRPAPMPPAPPPGTWSPPVVITLFDTGLDPHPWFADRPWFDPTTPELLDTDHDGRADRQAAHGTFVAGVVLRTAPGATLRVHRTLTPHGLTDDRALAAALLRESRRPHPHVIVLTAGCPTPDDRCPPVLEAALSRFPRTEVVAAAGNAGTTRPFWPAALPTVTAVGAANPDGTRAPFSNHGPWLDRLAPGVDVLSSHVHLHNGHHHYGAALWTGTSFAAPHAAAEIATTIASTTPHIPRARPAPSPTHHP</sequence>
<feature type="active site" description="Charge relay system" evidence="5">
    <location>
        <position position="349"/>
    </location>
</feature>
<evidence type="ECO:0000256" key="5">
    <source>
        <dbReference type="PROSITE-ProRule" id="PRU01240"/>
    </source>
</evidence>
<comment type="caution">
    <text evidence="8">The sequence shown here is derived from an EMBL/GenBank/DDBJ whole genome shotgun (WGS) entry which is preliminary data.</text>
</comment>
<dbReference type="InterPro" id="IPR023828">
    <property type="entry name" value="Peptidase_S8_Ser-AS"/>
</dbReference>
<evidence type="ECO:0000259" key="7">
    <source>
        <dbReference type="Pfam" id="PF00082"/>
    </source>
</evidence>
<accession>A0A1Q9LFH1</accession>
<gene>
    <name evidence="8" type="ORF">BJP25_29835</name>
</gene>
<evidence type="ECO:0000313" key="9">
    <source>
        <dbReference type="Proteomes" id="UP000186040"/>
    </source>
</evidence>
<reference evidence="8 9" key="1">
    <citation type="submission" date="2016-10" db="EMBL/GenBank/DDBJ databases">
        <title>The Draft Genome Sequence of Actinokineospora bangkokensis 44EHWT reveals the biosynthetic pathway of antifungal compounds Thailandins with unusual extender unit butylmalonyl-CoA.</title>
        <authorList>
            <person name="Greule A."/>
            <person name="Intra B."/>
            <person name="Flemming S."/>
            <person name="Rommel M.G."/>
            <person name="Panbangred W."/>
            <person name="Bechthold A."/>
        </authorList>
    </citation>
    <scope>NUCLEOTIDE SEQUENCE [LARGE SCALE GENOMIC DNA]</scope>
    <source>
        <strain evidence="8 9">44EHW</strain>
    </source>
</reference>
<dbReference type="PANTHER" id="PTHR43806">
    <property type="entry name" value="PEPTIDASE S8"/>
    <property type="match status" value="1"/>
</dbReference>
<dbReference type="Gene3D" id="3.40.50.200">
    <property type="entry name" value="Peptidase S8/S53 domain"/>
    <property type="match status" value="1"/>
</dbReference>
<dbReference type="PRINTS" id="PR00723">
    <property type="entry name" value="SUBTILISIN"/>
</dbReference>
<dbReference type="InterPro" id="IPR015500">
    <property type="entry name" value="Peptidase_S8_subtilisin-rel"/>
</dbReference>
<feature type="active site" description="Charge relay system" evidence="5">
    <location>
        <position position="195"/>
    </location>
</feature>
<keyword evidence="3 5" id="KW-0378">Hydrolase</keyword>
<dbReference type="AlphaFoldDB" id="A0A1Q9LFH1"/>
<evidence type="ECO:0000256" key="2">
    <source>
        <dbReference type="ARBA" id="ARBA00022670"/>
    </source>
</evidence>
<evidence type="ECO:0000313" key="8">
    <source>
        <dbReference type="EMBL" id="OLR90781.1"/>
    </source>
</evidence>
<evidence type="ECO:0000256" key="6">
    <source>
        <dbReference type="SAM" id="MobiDB-lite"/>
    </source>
</evidence>
<dbReference type="SUPFAM" id="SSF52743">
    <property type="entry name" value="Subtilisin-like"/>
    <property type="match status" value="1"/>
</dbReference>
<dbReference type="Proteomes" id="UP000186040">
    <property type="component" value="Unassembled WGS sequence"/>
</dbReference>
<dbReference type="STRING" id="1193682.BJP25_29835"/>
<name>A0A1Q9LFH1_9PSEU</name>
<dbReference type="InterPro" id="IPR050131">
    <property type="entry name" value="Peptidase_S8_subtilisin-like"/>
</dbReference>
<dbReference type="GO" id="GO:0005615">
    <property type="term" value="C:extracellular space"/>
    <property type="evidence" value="ECO:0007669"/>
    <property type="project" value="TreeGrafter"/>
</dbReference>
<proteinExistence type="inferred from homology"/>
<evidence type="ECO:0000256" key="1">
    <source>
        <dbReference type="ARBA" id="ARBA00011073"/>
    </source>
</evidence>
<feature type="region of interest" description="Disordered" evidence="6">
    <location>
        <begin position="364"/>
        <end position="383"/>
    </location>
</feature>
<dbReference type="InterPro" id="IPR036852">
    <property type="entry name" value="Peptidase_S8/S53_dom_sf"/>
</dbReference>
<keyword evidence="9" id="KW-1185">Reference proteome</keyword>
<keyword evidence="2 5" id="KW-0645">Protease</keyword>